<gene>
    <name evidence="2" type="ORF">CR513_50244</name>
</gene>
<name>A0A371EWV1_MUCPR</name>
<dbReference type="AlphaFoldDB" id="A0A371EWV1"/>
<sequence>MMGRSMIDTVSRGPLMNKMPAAARHLISNMASNTQQFRIRGAGQPQMVNETGAINNLRLENQLTELTSLVRQLAVGKHQPSIVARTKSNHPESVGEIGGYQYRKQPYQSRQFDNQYGKQPFRLGLSQGPYVAQRFRLTPNAPQGQAGYQQPSPQYQAPPFQQQQQ</sequence>
<evidence type="ECO:0000313" key="2">
    <source>
        <dbReference type="EMBL" id="RDX70501.1"/>
    </source>
</evidence>
<evidence type="ECO:0000256" key="1">
    <source>
        <dbReference type="SAM" id="MobiDB-lite"/>
    </source>
</evidence>
<dbReference type="Proteomes" id="UP000257109">
    <property type="component" value="Unassembled WGS sequence"/>
</dbReference>
<protein>
    <submittedName>
        <fullName evidence="2">Uncharacterized protein</fullName>
    </submittedName>
</protein>
<evidence type="ECO:0000313" key="3">
    <source>
        <dbReference type="Proteomes" id="UP000257109"/>
    </source>
</evidence>
<feature type="region of interest" description="Disordered" evidence="1">
    <location>
        <begin position="132"/>
        <end position="165"/>
    </location>
</feature>
<feature type="non-terminal residue" evidence="2">
    <location>
        <position position="1"/>
    </location>
</feature>
<organism evidence="2 3">
    <name type="scientific">Mucuna pruriens</name>
    <name type="common">Velvet bean</name>
    <name type="synonym">Dolichos pruriens</name>
    <dbReference type="NCBI Taxonomy" id="157652"/>
    <lineage>
        <taxon>Eukaryota</taxon>
        <taxon>Viridiplantae</taxon>
        <taxon>Streptophyta</taxon>
        <taxon>Embryophyta</taxon>
        <taxon>Tracheophyta</taxon>
        <taxon>Spermatophyta</taxon>
        <taxon>Magnoliopsida</taxon>
        <taxon>eudicotyledons</taxon>
        <taxon>Gunneridae</taxon>
        <taxon>Pentapetalae</taxon>
        <taxon>rosids</taxon>
        <taxon>fabids</taxon>
        <taxon>Fabales</taxon>
        <taxon>Fabaceae</taxon>
        <taxon>Papilionoideae</taxon>
        <taxon>50 kb inversion clade</taxon>
        <taxon>NPAAA clade</taxon>
        <taxon>indigoferoid/millettioid clade</taxon>
        <taxon>Phaseoleae</taxon>
        <taxon>Mucuna</taxon>
    </lineage>
</organism>
<dbReference type="OrthoDB" id="999762at2759"/>
<comment type="caution">
    <text evidence="2">The sequence shown here is derived from an EMBL/GenBank/DDBJ whole genome shotgun (WGS) entry which is preliminary data.</text>
</comment>
<keyword evidence="3" id="KW-1185">Reference proteome</keyword>
<proteinExistence type="predicted"/>
<reference evidence="2" key="1">
    <citation type="submission" date="2018-05" db="EMBL/GenBank/DDBJ databases">
        <title>Draft genome of Mucuna pruriens seed.</title>
        <authorList>
            <person name="Nnadi N.E."/>
            <person name="Vos R."/>
            <person name="Hasami M.H."/>
            <person name="Devisetty U.K."/>
            <person name="Aguiy J.C."/>
        </authorList>
    </citation>
    <scope>NUCLEOTIDE SEQUENCE [LARGE SCALE GENOMIC DNA]</scope>
    <source>
        <strain evidence="2">JCA_2017</strain>
    </source>
</reference>
<dbReference type="EMBL" id="QJKJ01011683">
    <property type="protein sequence ID" value="RDX70501.1"/>
    <property type="molecule type" value="Genomic_DNA"/>
</dbReference>
<feature type="compositionally biased region" description="Low complexity" evidence="1">
    <location>
        <begin position="142"/>
        <end position="165"/>
    </location>
</feature>
<accession>A0A371EWV1</accession>